<gene>
    <name evidence="1" type="ORF">BCV70DRAFT_1793</name>
</gene>
<name>A0A317XWP6_9BASI</name>
<proteinExistence type="predicted"/>
<accession>A0A317XWP6</accession>
<protein>
    <submittedName>
        <fullName evidence="1">Uncharacterized protein</fullName>
    </submittedName>
</protein>
<reference evidence="1 2" key="1">
    <citation type="journal article" date="2018" name="Mol. Biol. Evol.">
        <title>Broad Genomic Sampling Reveals a Smut Pathogenic Ancestry of the Fungal Clade Ustilaginomycotina.</title>
        <authorList>
            <person name="Kijpornyongpan T."/>
            <person name="Mondo S.J."/>
            <person name="Barry K."/>
            <person name="Sandor L."/>
            <person name="Lee J."/>
            <person name="Lipzen A."/>
            <person name="Pangilinan J."/>
            <person name="LaButti K."/>
            <person name="Hainaut M."/>
            <person name="Henrissat B."/>
            <person name="Grigoriev I.V."/>
            <person name="Spatafora J.W."/>
            <person name="Aime M.C."/>
        </authorList>
    </citation>
    <scope>NUCLEOTIDE SEQUENCE [LARGE SCALE GENOMIC DNA]</scope>
    <source>
        <strain evidence="1 2">MCA 3645</strain>
    </source>
</reference>
<evidence type="ECO:0000313" key="2">
    <source>
        <dbReference type="Proteomes" id="UP000246740"/>
    </source>
</evidence>
<organism evidence="1 2">
    <name type="scientific">Testicularia cyperi</name>
    <dbReference type="NCBI Taxonomy" id="1882483"/>
    <lineage>
        <taxon>Eukaryota</taxon>
        <taxon>Fungi</taxon>
        <taxon>Dikarya</taxon>
        <taxon>Basidiomycota</taxon>
        <taxon>Ustilaginomycotina</taxon>
        <taxon>Ustilaginomycetes</taxon>
        <taxon>Ustilaginales</taxon>
        <taxon>Anthracoideaceae</taxon>
        <taxon>Testicularia</taxon>
    </lineage>
</organism>
<dbReference type="AlphaFoldDB" id="A0A317XWP6"/>
<dbReference type="EMBL" id="KZ819188">
    <property type="protein sequence ID" value="PWZ02532.1"/>
    <property type="molecule type" value="Genomic_DNA"/>
</dbReference>
<dbReference type="InParanoid" id="A0A317XWP6"/>
<sequence>MSGISPFLHPTPFLPSSSLLLLTSGTDTADAPLPPCLSVAHLKGGWPSYIIIGGCTRVSVCEYQTCNGTDNVSVDRTVVVSRQASRRTTSVVKLAAPYRRSKLRGDTVLGAGSRQRDQFLHPFLA</sequence>
<evidence type="ECO:0000313" key="1">
    <source>
        <dbReference type="EMBL" id="PWZ02532.1"/>
    </source>
</evidence>
<dbReference type="Proteomes" id="UP000246740">
    <property type="component" value="Unassembled WGS sequence"/>
</dbReference>
<keyword evidence="2" id="KW-1185">Reference proteome</keyword>